<dbReference type="Pfam" id="PF02545">
    <property type="entry name" value="Maf"/>
    <property type="match status" value="1"/>
</dbReference>
<comment type="caution">
    <text evidence="10">The sequence shown here is derived from an EMBL/GenBank/DDBJ whole genome shotgun (WGS) entry which is preliminary data.</text>
</comment>
<evidence type="ECO:0000313" key="10">
    <source>
        <dbReference type="EMBL" id="KAG5283165.1"/>
    </source>
</evidence>
<dbReference type="SUPFAM" id="SSF46785">
    <property type="entry name" value="Winged helix' DNA-binding domain"/>
    <property type="match status" value="1"/>
</dbReference>
<evidence type="ECO:0000256" key="4">
    <source>
        <dbReference type="ARBA" id="ARBA00022679"/>
    </source>
</evidence>
<feature type="domain" description="O-methyltransferase C-terminal" evidence="8">
    <location>
        <begin position="421"/>
        <end position="628"/>
    </location>
</feature>
<evidence type="ECO:0000313" key="11">
    <source>
        <dbReference type="Proteomes" id="UP000823561"/>
    </source>
</evidence>
<name>A0AAV6H7P0_9TELE</name>
<dbReference type="AlphaFoldDB" id="A0AAV6H7P0"/>
<dbReference type="FunFam" id="1.10.10.10:FF:000358">
    <property type="entry name" value="Acetylserotonin O-methyltransferase"/>
    <property type="match status" value="1"/>
</dbReference>
<dbReference type="GO" id="GO:0047429">
    <property type="term" value="F:nucleoside triphosphate diphosphatase activity"/>
    <property type="evidence" value="ECO:0007669"/>
    <property type="project" value="InterPro"/>
</dbReference>
<evidence type="ECO:0000256" key="1">
    <source>
        <dbReference type="ARBA" id="ARBA00001968"/>
    </source>
</evidence>
<dbReference type="PANTHER" id="PTHR43213:SF5">
    <property type="entry name" value="BIFUNCTIONAL DTTP_UTP PYROPHOSPHATASE_METHYLTRANSFERASE PROTEIN-RELATED"/>
    <property type="match status" value="1"/>
</dbReference>
<evidence type="ECO:0000259" key="9">
    <source>
        <dbReference type="Pfam" id="PF08100"/>
    </source>
</evidence>
<dbReference type="InterPro" id="IPR029001">
    <property type="entry name" value="ITPase-like_fam"/>
</dbReference>
<dbReference type="Proteomes" id="UP000823561">
    <property type="component" value="Chromosome 3"/>
</dbReference>
<dbReference type="NCBIfam" id="TIGR00172">
    <property type="entry name" value="maf"/>
    <property type="match status" value="1"/>
</dbReference>
<keyword evidence="3" id="KW-0489">Methyltransferase</keyword>
<dbReference type="PANTHER" id="PTHR43213">
    <property type="entry name" value="BIFUNCTIONAL DTTP/UTP PYROPHOSPHATASE/METHYLTRANSFERASE PROTEIN-RELATED"/>
    <property type="match status" value="1"/>
</dbReference>
<protein>
    <submittedName>
        <fullName evidence="10">Uncharacterized protein</fullName>
    </submittedName>
</protein>
<dbReference type="Gene3D" id="3.40.50.150">
    <property type="entry name" value="Vaccinia Virus protein VP39"/>
    <property type="match status" value="1"/>
</dbReference>
<dbReference type="SUPFAM" id="SSF52972">
    <property type="entry name" value="ITPase-like"/>
    <property type="match status" value="1"/>
</dbReference>
<evidence type="ECO:0000259" key="8">
    <source>
        <dbReference type="Pfam" id="PF00891"/>
    </source>
</evidence>
<accession>A0AAV6H7P0</accession>
<dbReference type="CDD" id="cd00555">
    <property type="entry name" value="Maf"/>
    <property type="match status" value="1"/>
</dbReference>
<dbReference type="InterPro" id="IPR036390">
    <property type="entry name" value="WH_DNA-bd_sf"/>
</dbReference>
<organism evidence="10 11">
    <name type="scientific">Alosa alosa</name>
    <name type="common">allis shad</name>
    <dbReference type="NCBI Taxonomy" id="278164"/>
    <lineage>
        <taxon>Eukaryota</taxon>
        <taxon>Metazoa</taxon>
        <taxon>Chordata</taxon>
        <taxon>Craniata</taxon>
        <taxon>Vertebrata</taxon>
        <taxon>Euteleostomi</taxon>
        <taxon>Actinopterygii</taxon>
        <taxon>Neopterygii</taxon>
        <taxon>Teleostei</taxon>
        <taxon>Clupei</taxon>
        <taxon>Clupeiformes</taxon>
        <taxon>Clupeoidei</taxon>
        <taxon>Clupeidae</taxon>
        <taxon>Alosa</taxon>
    </lineage>
</organism>
<dbReference type="InterPro" id="IPR036388">
    <property type="entry name" value="WH-like_DNA-bd_sf"/>
</dbReference>
<dbReference type="InterPro" id="IPR016461">
    <property type="entry name" value="COMT-like"/>
</dbReference>
<proteinExistence type="inferred from homology"/>
<evidence type="ECO:0000256" key="6">
    <source>
        <dbReference type="ARBA" id="ARBA00022801"/>
    </source>
</evidence>
<feature type="region of interest" description="Disordered" evidence="7">
    <location>
        <begin position="258"/>
        <end position="307"/>
    </location>
</feature>
<keyword evidence="4" id="KW-0808">Transferase</keyword>
<dbReference type="EMBL" id="JADWDJ010000003">
    <property type="protein sequence ID" value="KAG5283165.1"/>
    <property type="molecule type" value="Genomic_DNA"/>
</dbReference>
<dbReference type="PROSITE" id="PS51683">
    <property type="entry name" value="SAM_OMT_II"/>
    <property type="match status" value="1"/>
</dbReference>
<dbReference type="GO" id="GO:0032259">
    <property type="term" value="P:methylation"/>
    <property type="evidence" value="ECO:0007669"/>
    <property type="project" value="UniProtKB-KW"/>
</dbReference>
<dbReference type="InterPro" id="IPR003697">
    <property type="entry name" value="Maf-like"/>
</dbReference>
<evidence type="ECO:0000256" key="3">
    <source>
        <dbReference type="ARBA" id="ARBA00022603"/>
    </source>
</evidence>
<feature type="compositionally biased region" description="Low complexity" evidence="7">
    <location>
        <begin position="274"/>
        <end position="287"/>
    </location>
</feature>
<evidence type="ECO:0000256" key="2">
    <source>
        <dbReference type="ARBA" id="ARBA00011738"/>
    </source>
</evidence>
<dbReference type="GO" id="GO:0046983">
    <property type="term" value="F:protein dimerization activity"/>
    <property type="evidence" value="ECO:0007669"/>
    <property type="project" value="InterPro"/>
</dbReference>
<dbReference type="Pfam" id="PF00891">
    <property type="entry name" value="Methyltransf_2"/>
    <property type="match status" value="1"/>
</dbReference>
<feature type="domain" description="O-methyltransferase dimerisation" evidence="9">
    <location>
        <begin position="318"/>
        <end position="399"/>
    </location>
</feature>
<comment type="subunit">
    <text evidence="2">Homodimer.</text>
</comment>
<comment type="cofactor">
    <cofactor evidence="1">
        <name>a divalent metal cation</name>
        <dbReference type="ChEBI" id="CHEBI:60240"/>
    </cofactor>
</comment>
<gene>
    <name evidence="10" type="ORF">AALO_G00039050</name>
</gene>
<dbReference type="HAMAP" id="MF_00528">
    <property type="entry name" value="Maf"/>
    <property type="match status" value="1"/>
</dbReference>
<keyword evidence="6" id="KW-0378">Hydrolase</keyword>
<keyword evidence="11" id="KW-1185">Reference proteome</keyword>
<sequence>MRDFAPPAALLDWKFCSEPFKPVDCLQEKDNRYHKPWLEILTNVGLRFEVVPSWFKETLDKALFKDPQDYAVETARQKALEVARRMPYKHLKTPDIVIGADTVVTVDGHILEKPSDKQDAYRMLSSLSGKEHSVFTGVAIVLCQEKEDKEVDFNVVDFYEETKVKFAELSEDMLWEYINSGEPMDKAGGYGIQALGGMLVEYVHGDFLNVVGFPLNHFCKTLGTIYNSPLESPVHKIAREDSSGETWPLVNSLSKCAENGELEPSDPANDSADSEAVSISGASASGVQEQNVVGPESASESASPCSCNREDFPHKIVDIMDGFKASKALFAACKLNIFDVLSVSVELSAKEVAARIKASEEGSARLLDACVSLGLLERRTRNDGDPVYSNTAEASRFLVADSPLSLHGYILHCNDLVWPLFTHLESAVREGANQYERAFGKKAEDLFQDAYFKKEEVKMRFMKAMHSIAKVTAKDLATAFDLSMFKTACDVGGCTGAMAYEFTQIYPEMSVSVFDLPHVIAMSGRFQPRDPNDRVTFVAGDFFKDPLPKAELYILARILHDWSLEKVHQLLDKLSKHCSPGSGVLVCEILLEEGLWGPSRAFLQALSMTEGSQRSASQYTLLLGQHGFTQTRLKNTNNLLDAMLFLKD</sequence>
<dbReference type="GO" id="GO:0008171">
    <property type="term" value="F:O-methyltransferase activity"/>
    <property type="evidence" value="ECO:0007669"/>
    <property type="project" value="InterPro"/>
</dbReference>
<dbReference type="Pfam" id="PF08100">
    <property type="entry name" value="Dimerisation"/>
    <property type="match status" value="1"/>
</dbReference>
<dbReference type="SUPFAM" id="SSF53335">
    <property type="entry name" value="S-adenosyl-L-methionine-dependent methyltransferases"/>
    <property type="match status" value="1"/>
</dbReference>
<evidence type="ECO:0000256" key="7">
    <source>
        <dbReference type="SAM" id="MobiDB-lite"/>
    </source>
</evidence>
<dbReference type="InterPro" id="IPR029063">
    <property type="entry name" value="SAM-dependent_MTases_sf"/>
</dbReference>
<keyword evidence="5" id="KW-0949">S-adenosyl-L-methionine</keyword>
<dbReference type="Gene3D" id="1.10.10.10">
    <property type="entry name" value="Winged helix-like DNA-binding domain superfamily/Winged helix DNA-binding domain"/>
    <property type="match status" value="1"/>
</dbReference>
<dbReference type="FunFam" id="3.40.50.150:FF:000146">
    <property type="entry name" value="Acetylserotonin O-methyltransferase"/>
    <property type="match status" value="1"/>
</dbReference>
<reference evidence="10" key="1">
    <citation type="submission" date="2020-10" db="EMBL/GenBank/DDBJ databases">
        <title>Chromosome-scale genome assembly of the Allis shad, Alosa alosa.</title>
        <authorList>
            <person name="Margot Z."/>
            <person name="Christophe K."/>
            <person name="Cabau C."/>
            <person name="Louis A."/>
            <person name="Berthelot C."/>
            <person name="Parey E."/>
            <person name="Roest Crollius H."/>
            <person name="Montfort J."/>
            <person name="Robinson-Rechavi M."/>
            <person name="Bucao C."/>
            <person name="Bouchez O."/>
            <person name="Gislard M."/>
            <person name="Lluch J."/>
            <person name="Milhes M."/>
            <person name="Lampietro C."/>
            <person name="Lopez Roques C."/>
            <person name="Donnadieu C."/>
            <person name="Braasch I."/>
            <person name="Desvignes T."/>
            <person name="Postlethwait J."/>
            <person name="Bobe J."/>
            <person name="Guiguen Y."/>
        </authorList>
    </citation>
    <scope>NUCLEOTIDE SEQUENCE</scope>
    <source>
        <strain evidence="10">M-15738</strain>
        <tissue evidence="10">Blood</tissue>
    </source>
</reference>
<dbReference type="InterPro" id="IPR012967">
    <property type="entry name" value="COMT_dimerisation"/>
</dbReference>
<dbReference type="CDD" id="cd02440">
    <property type="entry name" value="AdoMet_MTases"/>
    <property type="match status" value="1"/>
</dbReference>
<evidence type="ECO:0000256" key="5">
    <source>
        <dbReference type="ARBA" id="ARBA00022691"/>
    </source>
</evidence>
<feature type="compositionally biased region" description="Low complexity" evidence="7">
    <location>
        <begin position="295"/>
        <end position="307"/>
    </location>
</feature>
<dbReference type="InterPro" id="IPR001077">
    <property type="entry name" value="COMT_C"/>
</dbReference>
<dbReference type="Gene3D" id="3.90.950.10">
    <property type="match status" value="1"/>
</dbReference>